<organism evidence="1 2">
    <name type="scientific">Sphingomonas aurantiaca</name>
    <dbReference type="NCBI Taxonomy" id="185949"/>
    <lineage>
        <taxon>Bacteria</taxon>
        <taxon>Pseudomonadati</taxon>
        <taxon>Pseudomonadota</taxon>
        <taxon>Alphaproteobacteria</taxon>
        <taxon>Sphingomonadales</taxon>
        <taxon>Sphingomonadaceae</taxon>
        <taxon>Sphingomonas</taxon>
    </lineage>
</organism>
<dbReference type="AlphaFoldDB" id="A0A2T5GPH1"/>
<keyword evidence="2" id="KW-1185">Reference proteome</keyword>
<evidence type="ECO:0000313" key="2">
    <source>
        <dbReference type="Proteomes" id="UP000244189"/>
    </source>
</evidence>
<dbReference type="RefSeq" id="WP_107957374.1">
    <property type="nucleotide sequence ID" value="NZ_QAOG01000002.1"/>
</dbReference>
<dbReference type="InterPro" id="IPR023214">
    <property type="entry name" value="HAD_sf"/>
</dbReference>
<accession>A0A2T5GPH1</accession>
<dbReference type="Proteomes" id="UP000244189">
    <property type="component" value="Unassembled WGS sequence"/>
</dbReference>
<dbReference type="SUPFAM" id="SSF56784">
    <property type="entry name" value="HAD-like"/>
    <property type="match status" value="1"/>
</dbReference>
<dbReference type="Gene3D" id="3.40.50.1000">
    <property type="entry name" value="HAD superfamily/HAD-like"/>
    <property type="match status" value="1"/>
</dbReference>
<protein>
    <recommendedName>
        <fullName evidence="3">Haloacid dehalogenase</fullName>
    </recommendedName>
</protein>
<gene>
    <name evidence="1" type="ORF">C8J26_1546</name>
</gene>
<proteinExistence type="predicted"/>
<evidence type="ECO:0008006" key="3">
    <source>
        <dbReference type="Google" id="ProtNLM"/>
    </source>
</evidence>
<dbReference type="EMBL" id="QAOG01000002">
    <property type="protein sequence ID" value="PTQ61220.1"/>
    <property type="molecule type" value="Genomic_DNA"/>
</dbReference>
<comment type="caution">
    <text evidence="1">The sequence shown here is derived from an EMBL/GenBank/DDBJ whole genome shotgun (WGS) entry which is preliminary data.</text>
</comment>
<sequence length="147" mass="15318">MTIAAKVIFFDIGATLATVIPGDTPGSIKGFALLDWTLAMLDAALRSGARLGIISNTGDFPGSMITPLLDEAGIKGFFEPDLLIYSKDVGHTKDTPTIFRLAAARAGCADDEHACLFVGEDGAERQTAATAGLRSLAPPVFDFSEAG</sequence>
<dbReference type="InterPro" id="IPR036412">
    <property type="entry name" value="HAD-like_sf"/>
</dbReference>
<name>A0A2T5GPH1_9SPHN</name>
<reference evidence="1 2" key="1">
    <citation type="submission" date="2018-04" db="EMBL/GenBank/DDBJ databases">
        <title>Genomic Encyclopedia of Type Strains, Phase III (KMG-III): the genomes of soil and plant-associated and newly described type strains.</title>
        <authorList>
            <person name="Whitman W."/>
        </authorList>
    </citation>
    <scope>NUCLEOTIDE SEQUENCE [LARGE SCALE GENOMIC DNA]</scope>
    <source>
        <strain evidence="1 2">MA101b</strain>
    </source>
</reference>
<dbReference type="Pfam" id="PF00702">
    <property type="entry name" value="Hydrolase"/>
    <property type="match status" value="1"/>
</dbReference>
<evidence type="ECO:0000313" key="1">
    <source>
        <dbReference type="EMBL" id="PTQ61220.1"/>
    </source>
</evidence>